<gene>
    <name evidence="2" type="ORF">LECACI_7A001097</name>
</gene>
<reference evidence="2" key="1">
    <citation type="submission" date="2023-11" db="EMBL/GenBank/DDBJ databases">
        <authorList>
            <person name="Alioto T."/>
            <person name="Alioto T."/>
            <person name="Gomez Garrido J."/>
        </authorList>
    </citation>
    <scope>NUCLEOTIDE SEQUENCE</scope>
</reference>
<evidence type="ECO:0000313" key="3">
    <source>
        <dbReference type="Proteomes" id="UP001296104"/>
    </source>
</evidence>
<protein>
    <submittedName>
        <fullName evidence="2">Uncharacterized protein</fullName>
    </submittedName>
</protein>
<sequence length="82" mass="9111">MPLIARRFSITNFLIATSALGFQVFVLYPWHNRLDEDFKALREENLRLMRRFEGTLGGGGGGAGGVKEDVVVVGKKKEDSAR</sequence>
<evidence type="ECO:0000256" key="1">
    <source>
        <dbReference type="SAM" id="Phobius"/>
    </source>
</evidence>
<keyword evidence="1" id="KW-1133">Transmembrane helix</keyword>
<name>A0AAI8YSC3_9PEZI</name>
<dbReference type="PANTHER" id="PTHR40135">
    <property type="entry name" value="MITOCHONDRIAL PHOSPHATE CARRIER PROTEIN"/>
    <property type="match status" value="1"/>
</dbReference>
<dbReference type="Proteomes" id="UP001296104">
    <property type="component" value="Unassembled WGS sequence"/>
</dbReference>
<dbReference type="PANTHER" id="PTHR40135:SF1">
    <property type="entry name" value="MITOCHONDRIAL PHOSPHATE CARRIER PROTEIN"/>
    <property type="match status" value="1"/>
</dbReference>
<organism evidence="2 3">
    <name type="scientific">Lecanosticta acicola</name>
    <dbReference type="NCBI Taxonomy" id="111012"/>
    <lineage>
        <taxon>Eukaryota</taxon>
        <taxon>Fungi</taxon>
        <taxon>Dikarya</taxon>
        <taxon>Ascomycota</taxon>
        <taxon>Pezizomycotina</taxon>
        <taxon>Dothideomycetes</taxon>
        <taxon>Dothideomycetidae</taxon>
        <taxon>Mycosphaerellales</taxon>
        <taxon>Mycosphaerellaceae</taxon>
        <taxon>Lecanosticta</taxon>
    </lineage>
</organism>
<comment type="caution">
    <text evidence="2">The sequence shown here is derived from an EMBL/GenBank/DDBJ whole genome shotgun (WGS) entry which is preliminary data.</text>
</comment>
<keyword evidence="1" id="KW-0472">Membrane</keyword>
<accession>A0AAI8YSC3</accession>
<keyword evidence="3" id="KW-1185">Reference proteome</keyword>
<proteinExistence type="predicted"/>
<evidence type="ECO:0000313" key="2">
    <source>
        <dbReference type="EMBL" id="CAK3815649.1"/>
    </source>
</evidence>
<keyword evidence="1" id="KW-0812">Transmembrane</keyword>
<dbReference type="EMBL" id="CAVMBE010000004">
    <property type="protein sequence ID" value="CAK3815649.1"/>
    <property type="molecule type" value="Genomic_DNA"/>
</dbReference>
<feature type="transmembrane region" description="Helical" evidence="1">
    <location>
        <begin position="12"/>
        <end position="31"/>
    </location>
</feature>
<dbReference type="AlphaFoldDB" id="A0AAI8YSC3"/>